<dbReference type="GeneID" id="93648383"/>
<accession>A0A177EME2</accession>
<feature type="compositionally biased region" description="Polar residues" evidence="1">
    <location>
        <begin position="207"/>
        <end position="217"/>
    </location>
</feature>
<evidence type="ECO:0000313" key="3">
    <source>
        <dbReference type="EMBL" id="OAG32282.1"/>
    </source>
</evidence>
<keyword evidence="4" id="KW-1185">Reference proteome</keyword>
<proteinExistence type="predicted"/>
<keyword evidence="2" id="KW-0812">Transmembrane</keyword>
<comment type="caution">
    <text evidence="3">The sequence shown here is derived from an EMBL/GenBank/DDBJ whole genome shotgun (WGS) entry which is preliminary data.</text>
</comment>
<gene>
    <name evidence="3" type="ORF">NEDG_02033</name>
</gene>
<protein>
    <submittedName>
        <fullName evidence="3">Uncharacterized protein</fullName>
    </submittedName>
</protein>
<feature type="compositionally biased region" description="Polar residues" evidence="1">
    <location>
        <begin position="241"/>
        <end position="251"/>
    </location>
</feature>
<feature type="compositionally biased region" description="Basic and acidic residues" evidence="1">
    <location>
        <begin position="365"/>
        <end position="375"/>
    </location>
</feature>
<feature type="transmembrane region" description="Helical" evidence="2">
    <location>
        <begin position="9"/>
        <end position="30"/>
    </location>
</feature>
<sequence>MAQFKTYPLAIYTGLAVLILGGLIVCLIYVKKTPNPSNVLDATSRTQSLKTAETHTPSETLDNHFTGSNEPLPTTLSQCGDPTHPHSVVEYILESESSNENMEMFDMNPITTYIQNKSEKESITTSEHTESAIQTCSQKSWESGTEITKSVLLTKKTHTYAYEKEILDTKHMKREMLAQKQNRQGKNTLAENMVGEKTYAEQMLRQRASSNNHQQEGQTTNQSHQQSQTQGENRRRESLAEASNHQQSQNTHTEDMMRKMLTQNRRTEEVQGQTTNQSHQQSQHMQSENRHRESLAEASNYQQSLNTNPNCLESEHAQKNNMRRRLFFAEMYNHNPSENQQSEHTPTEDVQRQNTNQSHQQRQHMQSENRRRESMAEASNYQQSLDVQGVNMWGVISTQANNHPKSERTRAEDVQRQHANQSRQHKWIVRGNNTHPESPTETIIQTPNQAQARAVLLTQITTTISPDTDPNDYLQIQNIQNHNTGRYSSTDSNNHMKSACIQADLLSDVNNHLRSANAILKKKWTDSVTEYMGRVYDWLVLFKECIERAIWCSGIFAKDKNMEATWIGSFTERTKKAFESLDLFKKDMDAAIVVADSRVEGLESACVCADLVKNWMLEAAEEINSDIQYMLKVASRVFFIYKRDEESKRVGAFRSRRDAEKSRLGEFRSKRDEENSLIYIILASKRDGPPITVINEIKYYT</sequence>
<feature type="compositionally biased region" description="Basic and acidic residues" evidence="1">
    <location>
        <begin position="404"/>
        <end position="416"/>
    </location>
</feature>
<dbReference type="AlphaFoldDB" id="A0A177EME2"/>
<feature type="region of interest" description="Disordered" evidence="1">
    <location>
        <begin position="400"/>
        <end position="424"/>
    </location>
</feature>
<reference evidence="3 4" key="1">
    <citation type="submission" date="2016-02" db="EMBL/GenBank/DDBJ databases">
        <title>Discovery of a natural microsporidian pathogen with a broad tissue tropism in Caenorhabditis elegans.</title>
        <authorList>
            <person name="Luallen R.J."/>
            <person name="Reinke A.W."/>
            <person name="Tong L."/>
            <person name="Botts M.R."/>
            <person name="Felix M.-A."/>
            <person name="Troemel E.R."/>
        </authorList>
    </citation>
    <scope>NUCLEOTIDE SEQUENCE [LARGE SCALE GENOMIC DNA]</scope>
    <source>
        <strain evidence="3 4">JUm2807</strain>
    </source>
</reference>
<dbReference type="Proteomes" id="UP000185944">
    <property type="component" value="Unassembled WGS sequence"/>
</dbReference>
<evidence type="ECO:0000256" key="2">
    <source>
        <dbReference type="SAM" id="Phobius"/>
    </source>
</evidence>
<feature type="region of interest" description="Disordered" evidence="1">
    <location>
        <begin position="41"/>
        <end position="65"/>
    </location>
</feature>
<dbReference type="RefSeq" id="XP_067545724.1">
    <property type="nucleotide sequence ID" value="XM_067689451.1"/>
</dbReference>
<name>A0A177EME2_9MICR</name>
<feature type="compositionally biased region" description="Polar residues" evidence="1">
    <location>
        <begin position="352"/>
        <end position="364"/>
    </location>
</feature>
<dbReference type="VEuPathDB" id="MicrosporidiaDB:NEDG_02033"/>
<keyword evidence="2" id="KW-1133">Transmembrane helix</keyword>
<evidence type="ECO:0000313" key="4">
    <source>
        <dbReference type="Proteomes" id="UP000185944"/>
    </source>
</evidence>
<dbReference type="EMBL" id="LTDL01000006">
    <property type="protein sequence ID" value="OAG32282.1"/>
    <property type="molecule type" value="Genomic_DNA"/>
</dbReference>
<feature type="region of interest" description="Disordered" evidence="1">
    <location>
        <begin position="206"/>
        <end position="297"/>
    </location>
</feature>
<evidence type="ECO:0000256" key="1">
    <source>
        <dbReference type="SAM" id="MobiDB-lite"/>
    </source>
</evidence>
<organism evidence="3 4">
    <name type="scientific">Nematocida displodere</name>
    <dbReference type="NCBI Taxonomy" id="1805483"/>
    <lineage>
        <taxon>Eukaryota</taxon>
        <taxon>Fungi</taxon>
        <taxon>Fungi incertae sedis</taxon>
        <taxon>Microsporidia</taxon>
        <taxon>Nematocida</taxon>
    </lineage>
</organism>
<feature type="compositionally biased region" description="Low complexity" evidence="1">
    <location>
        <begin position="271"/>
        <end position="286"/>
    </location>
</feature>
<keyword evidence="2" id="KW-0472">Membrane</keyword>
<feature type="region of interest" description="Disordered" evidence="1">
    <location>
        <begin position="336"/>
        <end position="380"/>
    </location>
</feature>
<feature type="compositionally biased region" description="Low complexity" evidence="1">
    <location>
        <begin position="218"/>
        <end position="230"/>
    </location>
</feature>